<dbReference type="Gene3D" id="3.40.109.10">
    <property type="entry name" value="NADH Oxidase"/>
    <property type="match status" value="1"/>
</dbReference>
<dbReference type="PANTHER" id="PTHR43673:SF2">
    <property type="entry name" value="NITROREDUCTASE"/>
    <property type="match status" value="1"/>
</dbReference>
<evidence type="ECO:0000256" key="5">
    <source>
        <dbReference type="ARBA" id="ARBA00023002"/>
    </source>
</evidence>
<proteinExistence type="inferred from homology"/>
<dbReference type="EMBL" id="QRBB01000002">
    <property type="protein sequence ID" value="RDS76068.1"/>
    <property type="molecule type" value="Genomic_DNA"/>
</dbReference>
<comment type="cofactor">
    <cofactor evidence="1">
        <name>FMN</name>
        <dbReference type="ChEBI" id="CHEBI:58210"/>
    </cofactor>
</comment>
<sequence>MSSQSRSVSQAVRTRRSVREFLDTPVPLETIRRVMDTARWAPSGCNYQPWEATILTGEPLAALRDRLAGTPMQQPEYDWDGPKQDDKYKARLYELGASMFESLGIEREDKAGRAAAMGRNLTSFGAPVLLLCYFPRIVKEAQWSDTGMWLQTIMLLLREEGLDSCPQEFLAYYADPIMEHIGVSQDTHMFFCGMGIGYRDPDAPVNDFERNRVPLEEHVRFDGWR</sequence>
<dbReference type="CDD" id="cd02136">
    <property type="entry name" value="PnbA_NfnB-like"/>
    <property type="match status" value="1"/>
</dbReference>
<evidence type="ECO:0000256" key="1">
    <source>
        <dbReference type="ARBA" id="ARBA00001917"/>
    </source>
</evidence>
<keyword evidence="3" id="KW-0285">Flavoprotein</keyword>
<evidence type="ECO:0000313" key="7">
    <source>
        <dbReference type="EMBL" id="RDS76068.1"/>
    </source>
</evidence>
<evidence type="ECO:0000313" key="8">
    <source>
        <dbReference type="Proteomes" id="UP000254101"/>
    </source>
</evidence>
<evidence type="ECO:0000259" key="6">
    <source>
        <dbReference type="Pfam" id="PF00881"/>
    </source>
</evidence>
<dbReference type="SUPFAM" id="SSF55469">
    <property type="entry name" value="FMN-dependent nitroreductase-like"/>
    <property type="match status" value="1"/>
</dbReference>
<dbReference type="RefSeq" id="WP_115493336.1">
    <property type="nucleotide sequence ID" value="NZ_JACHWW010000002.1"/>
</dbReference>
<keyword evidence="5" id="KW-0560">Oxidoreductase</keyword>
<dbReference type="InterPro" id="IPR000415">
    <property type="entry name" value="Nitroreductase-like"/>
</dbReference>
<dbReference type="Pfam" id="PF00881">
    <property type="entry name" value="Nitroreductase"/>
    <property type="match status" value="1"/>
</dbReference>
<dbReference type="AlphaFoldDB" id="A0A395LGP1"/>
<dbReference type="PANTHER" id="PTHR43673">
    <property type="entry name" value="NAD(P)H NITROREDUCTASE YDGI-RELATED"/>
    <property type="match status" value="1"/>
</dbReference>
<dbReference type="GO" id="GO:0016491">
    <property type="term" value="F:oxidoreductase activity"/>
    <property type="evidence" value="ECO:0007669"/>
    <property type="project" value="UniProtKB-KW"/>
</dbReference>
<evidence type="ECO:0000256" key="2">
    <source>
        <dbReference type="ARBA" id="ARBA00007118"/>
    </source>
</evidence>
<name>A0A395LGP1_9SPHN</name>
<keyword evidence="8" id="KW-1185">Reference proteome</keyword>
<protein>
    <submittedName>
        <fullName evidence="7">Nitroreductase</fullName>
    </submittedName>
</protein>
<comment type="similarity">
    <text evidence="2">Belongs to the nitroreductase family.</text>
</comment>
<accession>A0A395LGP1</accession>
<feature type="domain" description="Nitroreductase" evidence="6">
    <location>
        <begin position="12"/>
        <end position="198"/>
    </location>
</feature>
<organism evidence="7 8">
    <name type="scientific">Alteriqipengyuania lutimaris</name>
    <dbReference type="NCBI Taxonomy" id="1538146"/>
    <lineage>
        <taxon>Bacteria</taxon>
        <taxon>Pseudomonadati</taxon>
        <taxon>Pseudomonadota</taxon>
        <taxon>Alphaproteobacteria</taxon>
        <taxon>Sphingomonadales</taxon>
        <taxon>Erythrobacteraceae</taxon>
        <taxon>Alteriqipengyuania</taxon>
    </lineage>
</organism>
<evidence type="ECO:0000256" key="4">
    <source>
        <dbReference type="ARBA" id="ARBA00022643"/>
    </source>
</evidence>
<dbReference type="Proteomes" id="UP000254101">
    <property type="component" value="Unassembled WGS sequence"/>
</dbReference>
<dbReference type="InterPro" id="IPR029479">
    <property type="entry name" value="Nitroreductase"/>
</dbReference>
<gene>
    <name evidence="7" type="ORF">DL238_15550</name>
</gene>
<dbReference type="OrthoDB" id="9802510at2"/>
<comment type="caution">
    <text evidence="7">The sequence shown here is derived from an EMBL/GenBank/DDBJ whole genome shotgun (WGS) entry which is preliminary data.</text>
</comment>
<keyword evidence="4" id="KW-0288">FMN</keyword>
<reference evidence="7 8" key="1">
    <citation type="submission" date="2018-07" db="EMBL/GenBank/DDBJ databases">
        <title>Erythrobacter nanhaiensis sp. nov., a novel member of the genus Erythrobacter isolated from the South China Sea.</title>
        <authorList>
            <person name="Chen X."/>
            <person name="Liu J."/>
        </authorList>
    </citation>
    <scope>NUCLEOTIDE SEQUENCE [LARGE SCALE GENOMIC DNA]</scope>
    <source>
        <strain evidence="7 8">S-5</strain>
    </source>
</reference>
<evidence type="ECO:0000256" key="3">
    <source>
        <dbReference type="ARBA" id="ARBA00022630"/>
    </source>
</evidence>